<keyword evidence="4 8" id="KW-0507">mRNA processing</keyword>
<dbReference type="VEuPathDB" id="MicrosporidiaDB:NCER_101915"/>
<reference evidence="10 11" key="1">
    <citation type="journal article" date="2015" name="Environ. Microbiol.">
        <title>Genome analyses suggest the presence of polyploidy and recent human-driven expansions in eight global populations of the honeybee pathogen Nosema ceranae.</title>
        <authorList>
            <person name="Pelin A."/>
            <person name="Selman M."/>
            <person name="Aris-Brosou S."/>
            <person name="Farinelli L."/>
            <person name="Corradi N."/>
        </authorList>
    </citation>
    <scope>NUCLEOTIDE SEQUENCE [LARGE SCALE GENOMIC DNA]</scope>
    <source>
        <strain evidence="10 11">PA08 1199</strain>
    </source>
</reference>
<dbReference type="Pfam" id="PF02940">
    <property type="entry name" value="mRNA_triPase"/>
    <property type="match status" value="2"/>
</dbReference>
<dbReference type="AlphaFoldDB" id="A0A0F9WBT4"/>
<feature type="domain" description="mRNA triphosphatase Cet1-like" evidence="9">
    <location>
        <begin position="24"/>
        <end position="84"/>
    </location>
</feature>
<dbReference type="Gene3D" id="3.20.100.10">
    <property type="entry name" value="mRNA triphosphatase Cet1-like"/>
    <property type="match status" value="1"/>
</dbReference>
<gene>
    <name evidence="10" type="ORF">AAJ76_3700029844</name>
</gene>
<comment type="function">
    <text evidence="8">First step of mRNA capping. Converts the 5'-triphosphate end of a nascent mRNA chain into a diphosphate end.</text>
</comment>
<comment type="subcellular location">
    <subcellularLocation>
        <location evidence="2 8">Nucleus</location>
    </subcellularLocation>
</comment>
<evidence type="ECO:0000313" key="11">
    <source>
        <dbReference type="Proteomes" id="UP000034350"/>
    </source>
</evidence>
<dbReference type="PANTHER" id="PTHR28118:SF1">
    <property type="entry name" value="POLYNUCLEOTIDE 5'-TRIPHOSPHATASE CTL1-RELATED"/>
    <property type="match status" value="1"/>
</dbReference>
<dbReference type="OMA" id="HPCIMER"/>
<dbReference type="GeneID" id="36320305"/>
<comment type="catalytic activity">
    <reaction evidence="7">
        <text>a 5'-end triphospho-ribonucleoside in mRNA + H2O = a 5'-end diphospho-ribonucleoside in mRNA + phosphate + H(+)</text>
        <dbReference type="Rhea" id="RHEA:67004"/>
        <dbReference type="Rhea" id="RHEA-COMP:17164"/>
        <dbReference type="Rhea" id="RHEA-COMP:17165"/>
        <dbReference type="ChEBI" id="CHEBI:15377"/>
        <dbReference type="ChEBI" id="CHEBI:15378"/>
        <dbReference type="ChEBI" id="CHEBI:43474"/>
        <dbReference type="ChEBI" id="CHEBI:167616"/>
        <dbReference type="ChEBI" id="CHEBI:167618"/>
        <dbReference type="EC" id="3.6.1.74"/>
    </reaction>
    <physiologicalReaction direction="left-to-right" evidence="7">
        <dbReference type="Rhea" id="RHEA:67005"/>
    </physiologicalReaction>
</comment>
<protein>
    <recommendedName>
        <fullName evidence="8">mRNA-capping enzyme subunit beta</fullName>
        <ecNumber evidence="8">3.6.1.74</ecNumber>
    </recommendedName>
    <alternativeName>
        <fullName evidence="8">mRNA 5'-phosphatase</fullName>
    </alternativeName>
    <alternativeName>
        <fullName evidence="8">mRNA 5'-triphosphate monophosphatase</fullName>
    </alternativeName>
</protein>
<dbReference type="VEuPathDB" id="MicrosporidiaDB:G9O61_00g010930"/>
<keyword evidence="8" id="KW-0506">mRNA capping</keyword>
<dbReference type="InterPro" id="IPR033469">
    <property type="entry name" value="CYTH-like_dom_sf"/>
</dbReference>
<dbReference type="GO" id="GO:0031533">
    <property type="term" value="C:mRNA capping enzyme complex"/>
    <property type="evidence" value="ECO:0007669"/>
    <property type="project" value="UniProtKB-UniRule"/>
</dbReference>
<dbReference type="RefSeq" id="XP_024330718.1">
    <property type="nucleotide sequence ID" value="XM_024475364.1"/>
</dbReference>
<comment type="subunit">
    <text evidence="8">Heterodimer. The mRNA-capping enzyme is composed of two separate chains alpha and beta, respectively a mRNA guanylyltransferase and an mRNA 5'-triphosphate monophosphatase.</text>
</comment>
<dbReference type="PANTHER" id="PTHR28118">
    <property type="entry name" value="POLYNUCLEOTIDE 5'-TRIPHOSPHATASE-RELATED"/>
    <property type="match status" value="1"/>
</dbReference>
<dbReference type="EC" id="3.6.1.74" evidence="8"/>
<dbReference type="InterPro" id="IPR037009">
    <property type="entry name" value="mRNA_triPase_Cet1_sf"/>
</dbReference>
<dbReference type="InterPro" id="IPR004206">
    <property type="entry name" value="mRNA_triPase_Cet1"/>
</dbReference>
<dbReference type="EMBL" id="JPQZ01000037">
    <property type="protein sequence ID" value="KKO74976.1"/>
    <property type="molecule type" value="Genomic_DNA"/>
</dbReference>
<evidence type="ECO:0000256" key="7">
    <source>
        <dbReference type="ARBA" id="ARBA00047740"/>
    </source>
</evidence>
<dbReference type="VEuPathDB" id="MicrosporidiaDB:AAJ76_3700029844"/>
<evidence type="ECO:0000313" key="10">
    <source>
        <dbReference type="EMBL" id="KKO74976.1"/>
    </source>
</evidence>
<sequence length="205" mass="24994">MLSLNEKLEFTSIIKSLLLKHSSLKYEIEARIGKIYNKETESRIKINSLTPVIFTKLPRNHLFMPGVDQWDFKTLKNNLNFKEHIEDLFQYLKNGNRVRFVNNEYRFCEKKRKILVVDLYLPQYKYDIRISIMTEEKQMQRQTQSSVDFVRHRKRDTFTDKWFNYDFTVVRTNNEVTYEVEIEVDDMNYRVEDFIDTFFKINILK</sequence>
<keyword evidence="11" id="KW-1185">Reference proteome</keyword>
<evidence type="ECO:0000256" key="2">
    <source>
        <dbReference type="ARBA" id="ARBA00004123"/>
    </source>
</evidence>
<name>A0A0F9WBT4_9MICR</name>
<comment type="similarity">
    <text evidence="3 8">Belongs to the fungal TPase family.</text>
</comment>
<comment type="cofactor">
    <cofactor evidence="1 8">
        <name>Mg(2+)</name>
        <dbReference type="ChEBI" id="CHEBI:18420"/>
    </cofactor>
</comment>
<dbReference type="CDD" id="cd07470">
    <property type="entry name" value="CYTH-like_mRNA_RTPase"/>
    <property type="match status" value="1"/>
</dbReference>
<dbReference type="OrthoDB" id="272147at2759"/>
<comment type="caution">
    <text evidence="10">The sequence shown here is derived from an EMBL/GenBank/DDBJ whole genome shotgun (WGS) entry which is preliminary data.</text>
</comment>
<organism evidence="10 11">
    <name type="scientific">Vairimorpha ceranae</name>
    <dbReference type="NCBI Taxonomy" id="40302"/>
    <lineage>
        <taxon>Eukaryota</taxon>
        <taxon>Fungi</taxon>
        <taxon>Fungi incertae sedis</taxon>
        <taxon>Microsporidia</taxon>
        <taxon>Nosematidae</taxon>
        <taxon>Vairimorpha</taxon>
    </lineage>
</organism>
<dbReference type="GO" id="GO:0140818">
    <property type="term" value="F:mRNA 5'-triphosphate monophosphatase activity"/>
    <property type="evidence" value="ECO:0007669"/>
    <property type="project" value="UniProtKB-EC"/>
</dbReference>
<dbReference type="Proteomes" id="UP000034350">
    <property type="component" value="Unassembled WGS sequence"/>
</dbReference>
<evidence type="ECO:0000256" key="6">
    <source>
        <dbReference type="ARBA" id="ARBA00023242"/>
    </source>
</evidence>
<evidence type="ECO:0000256" key="8">
    <source>
        <dbReference type="RuleBase" id="RU367053"/>
    </source>
</evidence>
<evidence type="ECO:0000256" key="1">
    <source>
        <dbReference type="ARBA" id="ARBA00001946"/>
    </source>
</evidence>
<keyword evidence="6 8" id="KW-0539">Nucleus</keyword>
<evidence type="ECO:0000259" key="9">
    <source>
        <dbReference type="Pfam" id="PF02940"/>
    </source>
</evidence>
<evidence type="ECO:0000256" key="5">
    <source>
        <dbReference type="ARBA" id="ARBA00022801"/>
    </source>
</evidence>
<proteinExistence type="inferred from homology"/>
<evidence type="ECO:0000256" key="3">
    <source>
        <dbReference type="ARBA" id="ARBA00006345"/>
    </source>
</evidence>
<dbReference type="GO" id="GO:0006370">
    <property type="term" value="P:7-methylguanosine mRNA capping"/>
    <property type="evidence" value="ECO:0007669"/>
    <property type="project" value="UniProtKB-UniRule"/>
</dbReference>
<dbReference type="InterPro" id="IPR040343">
    <property type="entry name" value="Cet1/Ctl1"/>
</dbReference>
<keyword evidence="5 8" id="KW-0378">Hydrolase</keyword>
<dbReference type="SUPFAM" id="SSF55154">
    <property type="entry name" value="CYTH-like phosphatases"/>
    <property type="match status" value="1"/>
</dbReference>
<accession>A0A0F9WBT4</accession>
<dbReference type="GO" id="GO:0004651">
    <property type="term" value="F:polynucleotide 5'-phosphatase activity"/>
    <property type="evidence" value="ECO:0007669"/>
    <property type="project" value="UniProtKB-UniRule"/>
</dbReference>
<evidence type="ECO:0000256" key="4">
    <source>
        <dbReference type="ARBA" id="ARBA00022664"/>
    </source>
</evidence>
<feature type="domain" description="mRNA triphosphatase Cet1-like" evidence="9">
    <location>
        <begin position="110"/>
        <end position="184"/>
    </location>
</feature>